<dbReference type="PANTHER" id="PTHR35482">
    <property type="entry name" value="CYTOCHROME C OXIDASE SUBUNIT"/>
    <property type="match status" value="1"/>
</dbReference>
<dbReference type="FunCoup" id="A0A200QIE3">
    <property type="interactions" value="750"/>
</dbReference>
<evidence type="ECO:0000313" key="3">
    <source>
        <dbReference type="Proteomes" id="UP000195402"/>
    </source>
</evidence>
<organism evidence="2 3">
    <name type="scientific">Macleaya cordata</name>
    <name type="common">Five-seeded plume-poppy</name>
    <name type="synonym">Bocconia cordata</name>
    <dbReference type="NCBI Taxonomy" id="56857"/>
    <lineage>
        <taxon>Eukaryota</taxon>
        <taxon>Viridiplantae</taxon>
        <taxon>Streptophyta</taxon>
        <taxon>Embryophyta</taxon>
        <taxon>Tracheophyta</taxon>
        <taxon>Spermatophyta</taxon>
        <taxon>Magnoliopsida</taxon>
        <taxon>Ranunculales</taxon>
        <taxon>Papaveraceae</taxon>
        <taxon>Papaveroideae</taxon>
        <taxon>Macleaya</taxon>
    </lineage>
</organism>
<gene>
    <name evidence="2" type="ORF">BVC80_1175g58</name>
</gene>
<keyword evidence="1" id="KW-0472">Membrane</keyword>
<protein>
    <submittedName>
        <fullName evidence="2">Uncharacterized protein</fullName>
    </submittedName>
</protein>
<evidence type="ECO:0000256" key="1">
    <source>
        <dbReference type="SAM" id="Phobius"/>
    </source>
</evidence>
<dbReference type="OMA" id="KISTWGV"/>
<evidence type="ECO:0000313" key="2">
    <source>
        <dbReference type="EMBL" id="OVA10288.1"/>
    </source>
</evidence>
<keyword evidence="3" id="KW-1185">Reference proteome</keyword>
<dbReference type="EMBL" id="MVGT01002019">
    <property type="protein sequence ID" value="OVA10288.1"/>
    <property type="molecule type" value="Genomic_DNA"/>
</dbReference>
<dbReference type="Proteomes" id="UP000195402">
    <property type="component" value="Unassembled WGS sequence"/>
</dbReference>
<accession>A0A200QIE3</accession>
<proteinExistence type="predicted"/>
<keyword evidence="1" id="KW-0812">Transmembrane</keyword>
<sequence>MALIAQPAWVLSLNSINGVSSSKTNLFPSTTFRLYPFKTPKVLASLRDSNAESSSAKSSDFSERISQDKPAITDPVKLAFARAKAYKKSIKADPNPKPDQFQNPAPESVKILVGNDGSVSDNFNDGAKETPVSVKLSMEKTREYKNQGVVGSSNIAGEKEKSLGLGEANVEKSGDGFPEKKVSKKEESTISRIDFVGLDFSGKKKSRGLPAGLIPVVDSFSDEDLPEVEFIVGDTSKFAPETQLEPESTVQEDDSDVYKPKVSTWGVFPRPSNISKTFGGGRVIRPGEILETSEGKAAKDARTRKLLAAYKNKTGLVIDPKLKSECEKALKEGDYLMDTGKLKRALPYYEKVMKELDFQTELHGLAALQWSICQDSLLKSAEARVMYEKLQSHPNGQVRKKADQFIFGFQAMEMMKVRSSSLSSITEGYRNYFDAFVDDKTNYPLRVGEEEKEEGALSQTLPYIIFLLSPILIVLLIAVR</sequence>
<dbReference type="InParanoid" id="A0A200QIE3"/>
<feature type="transmembrane region" description="Helical" evidence="1">
    <location>
        <begin position="461"/>
        <end position="479"/>
    </location>
</feature>
<dbReference type="AlphaFoldDB" id="A0A200QIE3"/>
<dbReference type="OrthoDB" id="206869at2759"/>
<comment type="caution">
    <text evidence="2">The sequence shown here is derived from an EMBL/GenBank/DDBJ whole genome shotgun (WGS) entry which is preliminary data.</text>
</comment>
<keyword evidence="1" id="KW-1133">Transmembrane helix</keyword>
<dbReference type="PANTHER" id="PTHR35482:SF1">
    <property type="entry name" value="CYTOCHROME C OXIDASE SUBUNIT"/>
    <property type="match status" value="1"/>
</dbReference>
<reference evidence="2 3" key="1">
    <citation type="journal article" date="2017" name="Mol. Plant">
        <title>The Genome of Medicinal Plant Macleaya cordata Provides New Insights into Benzylisoquinoline Alkaloids Metabolism.</title>
        <authorList>
            <person name="Liu X."/>
            <person name="Liu Y."/>
            <person name="Huang P."/>
            <person name="Ma Y."/>
            <person name="Qing Z."/>
            <person name="Tang Q."/>
            <person name="Cao H."/>
            <person name="Cheng P."/>
            <person name="Zheng Y."/>
            <person name="Yuan Z."/>
            <person name="Zhou Y."/>
            <person name="Liu J."/>
            <person name="Tang Z."/>
            <person name="Zhuo Y."/>
            <person name="Zhang Y."/>
            <person name="Yu L."/>
            <person name="Huang J."/>
            <person name="Yang P."/>
            <person name="Peng Q."/>
            <person name="Zhang J."/>
            <person name="Jiang W."/>
            <person name="Zhang Z."/>
            <person name="Lin K."/>
            <person name="Ro D.K."/>
            <person name="Chen X."/>
            <person name="Xiong X."/>
            <person name="Shang Y."/>
            <person name="Huang S."/>
            <person name="Zeng J."/>
        </authorList>
    </citation>
    <scope>NUCLEOTIDE SEQUENCE [LARGE SCALE GENOMIC DNA]</scope>
    <source>
        <strain evidence="3">cv. BLH2017</strain>
        <tissue evidence="2">Root</tissue>
    </source>
</reference>
<name>A0A200QIE3_MACCD</name>